<dbReference type="NCBIfam" id="NF004160">
    <property type="entry name" value="PRK05627.1-3"/>
    <property type="match status" value="1"/>
</dbReference>
<keyword evidence="11 15" id="KW-0067">ATP-binding</keyword>
<keyword evidence="8 15" id="KW-0547">Nucleotide-binding</keyword>
<keyword evidence="5 15" id="KW-0288">FMN</keyword>
<evidence type="ECO:0000259" key="17">
    <source>
        <dbReference type="SMART" id="SM00904"/>
    </source>
</evidence>
<keyword evidence="4 15" id="KW-0285">Flavoprotein</keyword>
<dbReference type="GO" id="GO:0008531">
    <property type="term" value="F:riboflavin kinase activity"/>
    <property type="evidence" value="ECO:0007669"/>
    <property type="project" value="UniProtKB-UniRule"/>
</dbReference>
<evidence type="ECO:0000313" key="18">
    <source>
        <dbReference type="EMBL" id="GIO26197.1"/>
    </source>
</evidence>
<comment type="function">
    <text evidence="1">Catalyzes the phosphorylation of riboflavin to FMN followed by the adenylation of FMN to FAD.</text>
</comment>
<dbReference type="PIRSF" id="PIRSF004491">
    <property type="entry name" value="FAD_Synth"/>
    <property type="match status" value="1"/>
</dbReference>
<dbReference type="AlphaFoldDB" id="A0A919X853"/>
<evidence type="ECO:0000256" key="6">
    <source>
        <dbReference type="ARBA" id="ARBA00022679"/>
    </source>
</evidence>
<dbReference type="InterPro" id="IPR023465">
    <property type="entry name" value="Riboflavin_kinase_dom_sf"/>
</dbReference>
<evidence type="ECO:0000256" key="8">
    <source>
        <dbReference type="ARBA" id="ARBA00022741"/>
    </source>
</evidence>
<organism evidence="18 19">
    <name type="scientific">Ornithinibacillus bavariensis</name>
    <dbReference type="NCBI Taxonomy" id="545502"/>
    <lineage>
        <taxon>Bacteria</taxon>
        <taxon>Bacillati</taxon>
        <taxon>Bacillota</taxon>
        <taxon>Bacilli</taxon>
        <taxon>Bacillales</taxon>
        <taxon>Bacillaceae</taxon>
        <taxon>Ornithinibacillus</taxon>
    </lineage>
</organism>
<dbReference type="InterPro" id="IPR015864">
    <property type="entry name" value="FAD_synthase"/>
</dbReference>
<dbReference type="InterPro" id="IPR002606">
    <property type="entry name" value="Riboflavin_kinase_bac"/>
</dbReference>
<dbReference type="GO" id="GO:0006747">
    <property type="term" value="P:FAD biosynthetic process"/>
    <property type="evidence" value="ECO:0007669"/>
    <property type="project" value="UniProtKB-UniRule"/>
</dbReference>
<name>A0A919X853_9BACI</name>
<reference evidence="18" key="1">
    <citation type="submission" date="2021-03" db="EMBL/GenBank/DDBJ databases">
        <title>Antimicrobial resistance genes in bacteria isolated from Japanese honey, and their potential for conferring macrolide and lincosamide resistance in the American foulbrood pathogen Paenibacillus larvae.</title>
        <authorList>
            <person name="Okamoto M."/>
            <person name="Kumagai M."/>
            <person name="Kanamori H."/>
            <person name="Takamatsu D."/>
        </authorList>
    </citation>
    <scope>NUCLEOTIDE SEQUENCE</scope>
    <source>
        <strain evidence="18">J43TS3</strain>
    </source>
</reference>
<dbReference type="CDD" id="cd02064">
    <property type="entry name" value="FAD_synthetase_N"/>
    <property type="match status" value="1"/>
</dbReference>
<feature type="coiled-coil region" evidence="16">
    <location>
        <begin position="284"/>
        <end position="311"/>
    </location>
</feature>
<dbReference type="SUPFAM" id="SSF82114">
    <property type="entry name" value="Riboflavin kinase-like"/>
    <property type="match status" value="1"/>
</dbReference>
<dbReference type="NCBIfam" id="TIGR00083">
    <property type="entry name" value="ribF"/>
    <property type="match status" value="1"/>
</dbReference>
<evidence type="ECO:0000256" key="16">
    <source>
        <dbReference type="SAM" id="Coils"/>
    </source>
</evidence>
<feature type="domain" description="Riboflavin kinase" evidence="17">
    <location>
        <begin position="184"/>
        <end position="310"/>
    </location>
</feature>
<evidence type="ECO:0000256" key="2">
    <source>
        <dbReference type="ARBA" id="ARBA00004726"/>
    </source>
</evidence>
<evidence type="ECO:0000256" key="12">
    <source>
        <dbReference type="ARBA" id="ARBA00023268"/>
    </source>
</evidence>
<evidence type="ECO:0000256" key="10">
    <source>
        <dbReference type="ARBA" id="ARBA00022827"/>
    </source>
</evidence>
<dbReference type="GO" id="GO:0005524">
    <property type="term" value="F:ATP binding"/>
    <property type="evidence" value="ECO:0007669"/>
    <property type="project" value="UniProtKB-UniRule"/>
</dbReference>
<dbReference type="PANTHER" id="PTHR22749">
    <property type="entry name" value="RIBOFLAVIN KINASE/FMN ADENYLYLTRANSFERASE"/>
    <property type="match status" value="1"/>
</dbReference>
<comment type="catalytic activity">
    <reaction evidence="13 15">
        <text>riboflavin + ATP = FMN + ADP + H(+)</text>
        <dbReference type="Rhea" id="RHEA:14357"/>
        <dbReference type="ChEBI" id="CHEBI:15378"/>
        <dbReference type="ChEBI" id="CHEBI:30616"/>
        <dbReference type="ChEBI" id="CHEBI:57986"/>
        <dbReference type="ChEBI" id="CHEBI:58210"/>
        <dbReference type="ChEBI" id="CHEBI:456216"/>
        <dbReference type="EC" id="2.7.1.26"/>
    </reaction>
</comment>
<evidence type="ECO:0000256" key="9">
    <source>
        <dbReference type="ARBA" id="ARBA00022777"/>
    </source>
</evidence>
<evidence type="ECO:0000256" key="14">
    <source>
        <dbReference type="ARBA" id="ARBA00049494"/>
    </source>
</evidence>
<comment type="similarity">
    <text evidence="15">Belongs to the ribF family.</text>
</comment>
<proteinExistence type="inferred from homology"/>
<dbReference type="Gene3D" id="3.40.50.620">
    <property type="entry name" value="HUPs"/>
    <property type="match status" value="1"/>
</dbReference>
<evidence type="ECO:0000256" key="4">
    <source>
        <dbReference type="ARBA" id="ARBA00022630"/>
    </source>
</evidence>
<dbReference type="InterPro" id="IPR015865">
    <property type="entry name" value="Riboflavin_kinase_bac/euk"/>
</dbReference>
<comment type="caution">
    <text evidence="18">The sequence shown here is derived from an EMBL/GenBank/DDBJ whole genome shotgun (WGS) entry which is preliminary data.</text>
</comment>
<sequence length="313" mass="35406">MKTIYLTYPHNLKREEVPETVAAIGFFDGLHRGHQTVIKHAVNEAKQKAMASAVITFYPHPSVVLKNNHDVKYITPLHEKQEILDSLNVDILYIITFNKELSSQSPQDFIDHFIIGLNIKHVVAGFDFTYGHKGQGNMEVIGEHSRGVFSYTMVDKVTLNNEKISSTKIRSLLDSGDIEQANVLLGRALSTSGKVIHGDQRGRELGYPTANINYNEEAHLPKPGIYAVCFHVDGQVYGGMASLGTNPTFTEGRLDLSLEVYIFDFNQDIYGKDVVVEWYKFIRNEEKFDSVEALIERMQEDEKEIRKVLAELS</sequence>
<comment type="catalytic activity">
    <reaction evidence="14 15">
        <text>FMN + ATP + H(+) = FAD + diphosphate</text>
        <dbReference type="Rhea" id="RHEA:17237"/>
        <dbReference type="ChEBI" id="CHEBI:15378"/>
        <dbReference type="ChEBI" id="CHEBI:30616"/>
        <dbReference type="ChEBI" id="CHEBI:33019"/>
        <dbReference type="ChEBI" id="CHEBI:57692"/>
        <dbReference type="ChEBI" id="CHEBI:58210"/>
        <dbReference type="EC" id="2.7.7.2"/>
    </reaction>
</comment>
<dbReference type="GO" id="GO:0009398">
    <property type="term" value="P:FMN biosynthetic process"/>
    <property type="evidence" value="ECO:0007669"/>
    <property type="project" value="UniProtKB-UniRule"/>
</dbReference>
<dbReference type="EMBL" id="BORP01000001">
    <property type="protein sequence ID" value="GIO26197.1"/>
    <property type="molecule type" value="Genomic_DNA"/>
</dbReference>
<dbReference type="PANTHER" id="PTHR22749:SF6">
    <property type="entry name" value="RIBOFLAVIN KINASE"/>
    <property type="match status" value="1"/>
</dbReference>
<keyword evidence="12" id="KW-0511">Multifunctional enzyme</keyword>
<evidence type="ECO:0000256" key="15">
    <source>
        <dbReference type="PIRNR" id="PIRNR004491"/>
    </source>
</evidence>
<dbReference type="Pfam" id="PF06574">
    <property type="entry name" value="FAD_syn"/>
    <property type="match status" value="1"/>
</dbReference>
<comment type="pathway">
    <text evidence="2 15">Cofactor biosynthesis; FAD biosynthesis; FAD from FMN: step 1/1.</text>
</comment>
<dbReference type="EC" id="2.7.1.26" evidence="15"/>
<dbReference type="InterPro" id="IPR014729">
    <property type="entry name" value="Rossmann-like_a/b/a_fold"/>
</dbReference>
<dbReference type="InterPro" id="IPR023468">
    <property type="entry name" value="Riboflavin_kinase"/>
</dbReference>
<dbReference type="FunFam" id="3.40.50.620:FF:000021">
    <property type="entry name" value="Riboflavin biosynthesis protein"/>
    <property type="match status" value="1"/>
</dbReference>
<keyword evidence="7 15" id="KW-0548">Nucleotidyltransferase</keyword>
<comment type="pathway">
    <text evidence="3 15">Cofactor biosynthesis; FMN biosynthesis; FMN from riboflavin (ATP route): step 1/1.</text>
</comment>
<dbReference type="FunFam" id="2.40.30.30:FF:000003">
    <property type="entry name" value="Riboflavin biosynthesis protein"/>
    <property type="match status" value="1"/>
</dbReference>
<evidence type="ECO:0000313" key="19">
    <source>
        <dbReference type="Proteomes" id="UP000676917"/>
    </source>
</evidence>
<dbReference type="SMART" id="SM00904">
    <property type="entry name" value="Flavokinase"/>
    <property type="match status" value="1"/>
</dbReference>
<gene>
    <name evidence="18" type="primary">ribC</name>
    <name evidence="18" type="ORF">J43TS3_08080</name>
</gene>
<dbReference type="RefSeq" id="WP_212919682.1">
    <property type="nucleotide sequence ID" value="NZ_BORP01000001.1"/>
</dbReference>
<dbReference type="Gene3D" id="2.40.30.30">
    <property type="entry name" value="Riboflavin kinase-like"/>
    <property type="match status" value="1"/>
</dbReference>
<keyword evidence="6 15" id="KW-0808">Transferase</keyword>
<keyword evidence="10 15" id="KW-0274">FAD</keyword>
<dbReference type="SUPFAM" id="SSF52374">
    <property type="entry name" value="Nucleotidylyl transferase"/>
    <property type="match status" value="1"/>
</dbReference>
<evidence type="ECO:0000256" key="3">
    <source>
        <dbReference type="ARBA" id="ARBA00005201"/>
    </source>
</evidence>
<keyword evidence="19" id="KW-1185">Reference proteome</keyword>
<keyword evidence="16" id="KW-0175">Coiled coil</keyword>
<dbReference type="NCBIfam" id="NF004162">
    <property type="entry name" value="PRK05627.1-5"/>
    <property type="match status" value="1"/>
</dbReference>
<evidence type="ECO:0000256" key="7">
    <source>
        <dbReference type="ARBA" id="ARBA00022695"/>
    </source>
</evidence>
<accession>A0A919X853</accession>
<keyword evidence="9 15" id="KW-0418">Kinase</keyword>
<evidence type="ECO:0000256" key="11">
    <source>
        <dbReference type="ARBA" id="ARBA00022840"/>
    </source>
</evidence>
<dbReference type="Proteomes" id="UP000676917">
    <property type="component" value="Unassembled WGS sequence"/>
</dbReference>
<dbReference type="GO" id="GO:0009231">
    <property type="term" value="P:riboflavin biosynthetic process"/>
    <property type="evidence" value="ECO:0007669"/>
    <property type="project" value="InterPro"/>
</dbReference>
<evidence type="ECO:0000256" key="1">
    <source>
        <dbReference type="ARBA" id="ARBA00002121"/>
    </source>
</evidence>
<evidence type="ECO:0000256" key="5">
    <source>
        <dbReference type="ARBA" id="ARBA00022643"/>
    </source>
</evidence>
<evidence type="ECO:0000256" key="13">
    <source>
        <dbReference type="ARBA" id="ARBA00047880"/>
    </source>
</evidence>
<dbReference type="EC" id="2.7.7.2" evidence="15"/>
<dbReference type="GO" id="GO:0003919">
    <property type="term" value="F:FMN adenylyltransferase activity"/>
    <property type="evidence" value="ECO:0007669"/>
    <property type="project" value="UniProtKB-UniRule"/>
</dbReference>
<protein>
    <recommendedName>
        <fullName evidence="15">Riboflavin biosynthesis protein</fullName>
    </recommendedName>
    <domain>
        <recommendedName>
            <fullName evidence="15">Riboflavin kinase</fullName>
            <ecNumber evidence="15">2.7.1.26</ecNumber>
        </recommendedName>
        <alternativeName>
            <fullName evidence="15">Flavokinase</fullName>
        </alternativeName>
    </domain>
    <domain>
        <recommendedName>
            <fullName evidence="15">FMN adenylyltransferase</fullName>
            <ecNumber evidence="15">2.7.7.2</ecNumber>
        </recommendedName>
        <alternativeName>
            <fullName evidence="15">FAD pyrophosphorylase</fullName>
        </alternativeName>
        <alternativeName>
            <fullName evidence="15">FAD synthase</fullName>
        </alternativeName>
    </domain>
</protein>
<dbReference type="Pfam" id="PF01687">
    <property type="entry name" value="Flavokinase"/>
    <property type="match status" value="1"/>
</dbReference>